<dbReference type="Proteomes" id="UP000830375">
    <property type="component" value="Unassembled WGS sequence"/>
</dbReference>
<comment type="catalytic activity">
    <reaction evidence="13">
        <text>1-hexadecanoyl-2-(5Z,8Z,11Z,14Z-eicosatetraenoyl)-sn-glycero-3-phospho-L-serine + H2O = 2-(5Z,8Z,11Z,14Z)-eicosatetraenoyl-sn-glycero-3-phospho-L-serine + hexadecanoate + H(+)</text>
        <dbReference type="Rhea" id="RHEA:41187"/>
        <dbReference type="ChEBI" id="CHEBI:7896"/>
        <dbReference type="ChEBI" id="CHEBI:15377"/>
        <dbReference type="ChEBI" id="CHEBI:15378"/>
        <dbReference type="ChEBI" id="CHEBI:75032"/>
        <dbReference type="ChEBI" id="CHEBI:77830"/>
    </reaction>
    <physiologicalReaction direction="left-to-right" evidence="13">
        <dbReference type="Rhea" id="RHEA:41188"/>
    </physiologicalReaction>
</comment>
<gene>
    <name evidence="17" type="ORF">H4Q32_008168</name>
</gene>
<keyword evidence="6" id="KW-0442">Lipid degradation</keyword>
<comment type="similarity">
    <text evidence="2 14">Belongs to the AB hydrolase superfamily. Lipase family.</text>
</comment>
<sequence length="404" mass="45409">MWISKAMAWKWIKAFVYLSMCVTSAVGNEETSQTKCADFNNTTWLEYRHGTKLQVQYLLLTRKNADCASLFTQDCLNHTQKHTAYFNSSLPTKVIVHGYRALGSKPSWVSGLAQALLQEKDVNVLVVDWVYGASFAYNRVVENYKEVALQISVLINQLTIIYLHFLPSGLDPAGPMFKSADPYDRLDSSDALFVEAIHTDSDYFGISIPVGHVDFFLNGGMDQAGCARSRFASMYGYVICDHMRALYVYMSALNGSCPLNGFPCSSYEEFLAGKCITCEGPFNGTCPQIAHHILVELKVSPLDKTAEVQLTLISVEHPETELKLKLNRDEMVYKKVAAHPEQLCKIDSMQLKNTGARFYRQGDIHFEYICISEVPQTRGLDPLCVKNINIGRGVLWSHDFVQVC</sequence>
<name>A0ABQ8MCI0_LABRO</name>
<evidence type="ECO:0000256" key="12">
    <source>
        <dbReference type="ARBA" id="ARBA00048646"/>
    </source>
</evidence>
<feature type="domain" description="Lipase" evidence="16">
    <location>
        <begin position="28"/>
        <end position="159"/>
    </location>
</feature>
<evidence type="ECO:0000256" key="15">
    <source>
        <dbReference type="SAM" id="SignalP"/>
    </source>
</evidence>
<accession>A0ABQ8MCI0</accession>
<evidence type="ECO:0000256" key="4">
    <source>
        <dbReference type="ARBA" id="ARBA00022729"/>
    </source>
</evidence>
<keyword evidence="18" id="KW-1185">Reference proteome</keyword>
<dbReference type="Pfam" id="PF00151">
    <property type="entry name" value="Lipase"/>
    <property type="match status" value="2"/>
</dbReference>
<comment type="subcellular location">
    <subcellularLocation>
        <location evidence="1">Secreted</location>
    </subcellularLocation>
</comment>
<dbReference type="InterPro" id="IPR016272">
    <property type="entry name" value="Lipase_LIPH"/>
</dbReference>
<dbReference type="PIRSF" id="PIRSF000865">
    <property type="entry name" value="Lipoprotein_lipase_LIPH"/>
    <property type="match status" value="1"/>
</dbReference>
<dbReference type="CDD" id="cd00707">
    <property type="entry name" value="Pancreat_lipase_like"/>
    <property type="match status" value="1"/>
</dbReference>
<keyword evidence="9" id="KW-0325">Glycoprotein</keyword>
<dbReference type="SUPFAM" id="SSF53474">
    <property type="entry name" value="alpha/beta-Hydrolases"/>
    <property type="match status" value="1"/>
</dbReference>
<keyword evidence="3" id="KW-0964">Secreted</keyword>
<feature type="chain" id="PRO_5046340186" description="Phospholipase A1 member A" evidence="15">
    <location>
        <begin position="28"/>
        <end position="404"/>
    </location>
</feature>
<proteinExistence type="inferred from homology"/>
<evidence type="ECO:0000256" key="14">
    <source>
        <dbReference type="RuleBase" id="RU004262"/>
    </source>
</evidence>
<evidence type="ECO:0000313" key="18">
    <source>
        <dbReference type="Proteomes" id="UP000830375"/>
    </source>
</evidence>
<comment type="catalytic activity">
    <reaction evidence="11">
        <text>1-(9Z-octadecenoyl)-sn-glycero-3-phospho-L-serine + H2O = sn-glycero-3-phospho-L-serine + (9Z)-octadecenoate + H(+)</text>
        <dbReference type="Rhea" id="RHEA:40499"/>
        <dbReference type="ChEBI" id="CHEBI:15377"/>
        <dbReference type="ChEBI" id="CHEBI:15378"/>
        <dbReference type="ChEBI" id="CHEBI:30823"/>
        <dbReference type="ChEBI" id="CHEBI:64765"/>
        <dbReference type="ChEBI" id="CHEBI:74617"/>
    </reaction>
    <physiologicalReaction direction="left-to-right" evidence="11">
        <dbReference type="Rhea" id="RHEA:40500"/>
    </physiologicalReaction>
</comment>
<evidence type="ECO:0000256" key="1">
    <source>
        <dbReference type="ARBA" id="ARBA00004613"/>
    </source>
</evidence>
<dbReference type="InterPro" id="IPR013818">
    <property type="entry name" value="Lipase"/>
</dbReference>
<reference evidence="17 18" key="1">
    <citation type="submission" date="2022-01" db="EMBL/GenBank/DDBJ databases">
        <title>A high-quality chromosome-level genome assembly of rohu carp, Labeo rohita.</title>
        <authorList>
            <person name="Arick M.A. II"/>
            <person name="Hsu C.-Y."/>
            <person name="Magbanua Z."/>
            <person name="Pechanova O."/>
            <person name="Grover C."/>
            <person name="Miller E."/>
            <person name="Thrash A."/>
            <person name="Ezzel L."/>
            <person name="Alam S."/>
            <person name="Benzie J."/>
            <person name="Hamilton M."/>
            <person name="Karsi A."/>
            <person name="Lawrence M.L."/>
            <person name="Peterson D.G."/>
        </authorList>
    </citation>
    <scope>NUCLEOTIDE SEQUENCE [LARGE SCALE GENOMIC DNA]</scope>
    <source>
        <strain evidence="18">BAU-BD-2019</strain>
        <tissue evidence="17">Blood</tissue>
    </source>
</reference>
<keyword evidence="4 15" id="KW-0732">Signal</keyword>
<organism evidence="17 18">
    <name type="scientific">Labeo rohita</name>
    <name type="common">Indian major carp</name>
    <name type="synonym">Cyprinus rohita</name>
    <dbReference type="NCBI Taxonomy" id="84645"/>
    <lineage>
        <taxon>Eukaryota</taxon>
        <taxon>Metazoa</taxon>
        <taxon>Chordata</taxon>
        <taxon>Craniata</taxon>
        <taxon>Vertebrata</taxon>
        <taxon>Euteleostomi</taxon>
        <taxon>Actinopterygii</taxon>
        <taxon>Neopterygii</taxon>
        <taxon>Teleostei</taxon>
        <taxon>Ostariophysi</taxon>
        <taxon>Cypriniformes</taxon>
        <taxon>Cyprinidae</taxon>
        <taxon>Labeoninae</taxon>
        <taxon>Labeonini</taxon>
        <taxon>Labeo</taxon>
    </lineage>
</organism>
<protein>
    <recommendedName>
        <fullName evidence="10">Phospholipase A1 member A</fullName>
    </recommendedName>
</protein>
<evidence type="ECO:0000256" key="2">
    <source>
        <dbReference type="ARBA" id="ARBA00010701"/>
    </source>
</evidence>
<dbReference type="InterPro" id="IPR029058">
    <property type="entry name" value="AB_hydrolase_fold"/>
</dbReference>
<comment type="caution">
    <text evidence="17">The sequence shown here is derived from an EMBL/GenBank/DDBJ whole genome shotgun (WGS) entry which is preliminary data.</text>
</comment>
<evidence type="ECO:0000256" key="10">
    <source>
        <dbReference type="ARBA" id="ARBA00040696"/>
    </source>
</evidence>
<dbReference type="PANTHER" id="PTHR11610">
    <property type="entry name" value="LIPASE"/>
    <property type="match status" value="1"/>
</dbReference>
<dbReference type="EMBL" id="JACTAM010000009">
    <property type="protein sequence ID" value="KAI2660574.1"/>
    <property type="molecule type" value="Genomic_DNA"/>
</dbReference>
<evidence type="ECO:0000256" key="11">
    <source>
        <dbReference type="ARBA" id="ARBA00048284"/>
    </source>
</evidence>
<evidence type="ECO:0000259" key="16">
    <source>
        <dbReference type="Pfam" id="PF00151"/>
    </source>
</evidence>
<keyword evidence="7" id="KW-0443">Lipid metabolism</keyword>
<evidence type="ECO:0000256" key="9">
    <source>
        <dbReference type="ARBA" id="ARBA00023180"/>
    </source>
</evidence>
<dbReference type="InterPro" id="IPR000734">
    <property type="entry name" value="TAG_lipase"/>
</dbReference>
<dbReference type="Gene3D" id="3.40.50.1820">
    <property type="entry name" value="alpha/beta hydrolase"/>
    <property type="match status" value="2"/>
</dbReference>
<dbReference type="InterPro" id="IPR033906">
    <property type="entry name" value="Lipase_N"/>
</dbReference>
<evidence type="ECO:0000256" key="5">
    <source>
        <dbReference type="ARBA" id="ARBA00022801"/>
    </source>
</evidence>
<feature type="domain" description="Lipase" evidence="16">
    <location>
        <begin position="169"/>
        <end position="300"/>
    </location>
</feature>
<comment type="catalytic activity">
    <reaction evidence="12">
        <text>1,2-di-(9Z)-octadecenoyl-sn-glycero-3-phospho-L-serine + H2O = 2-(9Z-octadecenoyl)-sn-glycero-3-phospho-L-serine + (9Z)-octadecenoate + H(+)</text>
        <dbReference type="Rhea" id="RHEA:40491"/>
        <dbReference type="ChEBI" id="CHEBI:15377"/>
        <dbReference type="ChEBI" id="CHEBI:15378"/>
        <dbReference type="ChEBI" id="CHEBI:30823"/>
        <dbReference type="ChEBI" id="CHEBI:74905"/>
        <dbReference type="ChEBI" id="CHEBI:77342"/>
    </reaction>
    <physiologicalReaction direction="left-to-right" evidence="12">
        <dbReference type="Rhea" id="RHEA:40492"/>
    </physiologicalReaction>
</comment>
<dbReference type="PRINTS" id="PR00821">
    <property type="entry name" value="TAGLIPASE"/>
</dbReference>
<evidence type="ECO:0000256" key="8">
    <source>
        <dbReference type="ARBA" id="ARBA00023157"/>
    </source>
</evidence>
<evidence type="ECO:0000313" key="17">
    <source>
        <dbReference type="EMBL" id="KAI2660574.1"/>
    </source>
</evidence>
<feature type="signal peptide" evidence="15">
    <location>
        <begin position="1"/>
        <end position="27"/>
    </location>
</feature>
<dbReference type="PANTHER" id="PTHR11610:SF111">
    <property type="entry name" value="PHOSPHOLIPASE A1 MEMBER A"/>
    <property type="match status" value="1"/>
</dbReference>
<keyword evidence="8" id="KW-1015">Disulfide bond</keyword>
<evidence type="ECO:0000256" key="13">
    <source>
        <dbReference type="ARBA" id="ARBA00048700"/>
    </source>
</evidence>
<keyword evidence="5" id="KW-0378">Hydrolase</keyword>
<evidence type="ECO:0000256" key="7">
    <source>
        <dbReference type="ARBA" id="ARBA00023098"/>
    </source>
</evidence>
<evidence type="ECO:0000256" key="3">
    <source>
        <dbReference type="ARBA" id="ARBA00022525"/>
    </source>
</evidence>
<evidence type="ECO:0000256" key="6">
    <source>
        <dbReference type="ARBA" id="ARBA00022963"/>
    </source>
</evidence>